<dbReference type="InterPro" id="IPR014971">
    <property type="entry name" value="KGK"/>
</dbReference>
<protein>
    <recommendedName>
        <fullName evidence="4">KGK family protein</fullName>
    </recommendedName>
</protein>
<evidence type="ECO:0000313" key="3">
    <source>
        <dbReference type="Proteomes" id="UP000249354"/>
    </source>
</evidence>
<feature type="region of interest" description="Disordered" evidence="1">
    <location>
        <begin position="93"/>
        <end position="115"/>
    </location>
</feature>
<accession>A0A2W4WJV3</accession>
<dbReference type="AlphaFoldDB" id="A0A2W4WJV3"/>
<dbReference type="EMBL" id="QBMC01000008">
    <property type="protein sequence ID" value="PZO22655.1"/>
    <property type="molecule type" value="Genomic_DNA"/>
</dbReference>
<feature type="compositionally biased region" description="Acidic residues" evidence="1">
    <location>
        <begin position="93"/>
        <end position="107"/>
    </location>
</feature>
<reference evidence="3" key="1">
    <citation type="submission" date="2018-04" db="EMBL/GenBank/DDBJ databases">
        <authorList>
            <person name="Cornet L."/>
        </authorList>
    </citation>
    <scope>NUCLEOTIDE SEQUENCE [LARGE SCALE GENOMIC DNA]</scope>
</reference>
<evidence type="ECO:0000313" key="2">
    <source>
        <dbReference type="EMBL" id="PZO22655.1"/>
    </source>
</evidence>
<comment type="caution">
    <text evidence="2">The sequence shown here is derived from an EMBL/GenBank/DDBJ whole genome shotgun (WGS) entry which is preliminary data.</text>
</comment>
<proteinExistence type="predicted"/>
<dbReference type="Pfam" id="PF08872">
    <property type="entry name" value="KGK"/>
    <property type="match status" value="1"/>
</dbReference>
<organism evidence="2 3">
    <name type="scientific">Leptolyngbya foveolarum</name>
    <dbReference type="NCBI Taxonomy" id="47253"/>
    <lineage>
        <taxon>Bacteria</taxon>
        <taxon>Bacillati</taxon>
        <taxon>Cyanobacteriota</taxon>
        <taxon>Cyanophyceae</taxon>
        <taxon>Leptolyngbyales</taxon>
        <taxon>Leptolyngbyaceae</taxon>
        <taxon>Leptolyngbya group</taxon>
        <taxon>Leptolyngbya</taxon>
    </lineage>
</organism>
<evidence type="ECO:0000256" key="1">
    <source>
        <dbReference type="SAM" id="MobiDB-lite"/>
    </source>
</evidence>
<reference evidence="2 3" key="2">
    <citation type="submission" date="2018-06" db="EMBL/GenBank/DDBJ databases">
        <title>Metagenomic assembly of (sub)arctic Cyanobacteria and their associated microbiome from non-axenic cultures.</title>
        <authorList>
            <person name="Baurain D."/>
        </authorList>
    </citation>
    <scope>NUCLEOTIDE SEQUENCE [LARGE SCALE GENOMIC DNA]</scope>
    <source>
        <strain evidence="2">ULC129bin1</strain>
    </source>
</reference>
<gene>
    <name evidence="2" type="ORF">DCF25_02505</name>
</gene>
<dbReference type="Proteomes" id="UP000249354">
    <property type="component" value="Unassembled WGS sequence"/>
</dbReference>
<sequence>MNNQSMSNVEILDADDVISCKDSWVMSNNTYLTEELLKRSWHLIDFDGSRCDEDWIVQQMDCRVLRAGDSKGWQSGTMTVRIEVVVEFEPDVSEDEAEESFTLESDESPLAVLRD</sequence>
<evidence type="ECO:0008006" key="4">
    <source>
        <dbReference type="Google" id="ProtNLM"/>
    </source>
</evidence>
<name>A0A2W4WJV3_9CYAN</name>